<accession>A0A7X6A3I5</accession>
<evidence type="ECO:0000259" key="4">
    <source>
        <dbReference type="PROSITE" id="PS50932"/>
    </source>
</evidence>
<keyword evidence="3" id="KW-0804">Transcription</keyword>
<dbReference type="PANTHER" id="PTHR30146:SF109">
    <property type="entry name" value="HTH-TYPE TRANSCRIPTIONAL REGULATOR GALS"/>
    <property type="match status" value="1"/>
</dbReference>
<organism evidence="5 6">
    <name type="scientific">Kribbella shirazensis</name>
    <dbReference type="NCBI Taxonomy" id="1105143"/>
    <lineage>
        <taxon>Bacteria</taxon>
        <taxon>Bacillati</taxon>
        <taxon>Actinomycetota</taxon>
        <taxon>Actinomycetes</taxon>
        <taxon>Propionibacteriales</taxon>
        <taxon>Kribbellaceae</taxon>
        <taxon>Kribbella</taxon>
    </lineage>
</organism>
<dbReference type="InterPro" id="IPR000843">
    <property type="entry name" value="HTH_LacI"/>
</dbReference>
<dbReference type="CDD" id="cd01392">
    <property type="entry name" value="HTH_LacI"/>
    <property type="match status" value="1"/>
</dbReference>
<keyword evidence="2" id="KW-0238">DNA-binding</keyword>
<dbReference type="InterPro" id="IPR010982">
    <property type="entry name" value="Lambda_DNA-bd_dom_sf"/>
</dbReference>
<dbReference type="Proteomes" id="UP000555407">
    <property type="component" value="Unassembled WGS sequence"/>
</dbReference>
<gene>
    <name evidence="5" type="ORF">BJY22_005645</name>
</gene>
<evidence type="ECO:0000313" key="6">
    <source>
        <dbReference type="Proteomes" id="UP000555407"/>
    </source>
</evidence>
<dbReference type="PANTHER" id="PTHR30146">
    <property type="entry name" value="LACI-RELATED TRANSCRIPTIONAL REPRESSOR"/>
    <property type="match status" value="1"/>
</dbReference>
<dbReference type="EMBL" id="JAASRO010000001">
    <property type="protein sequence ID" value="NIK59928.1"/>
    <property type="molecule type" value="Genomic_DNA"/>
</dbReference>
<dbReference type="SUPFAM" id="SSF53822">
    <property type="entry name" value="Periplasmic binding protein-like I"/>
    <property type="match status" value="1"/>
</dbReference>
<dbReference type="PROSITE" id="PS50932">
    <property type="entry name" value="HTH_LACI_2"/>
    <property type="match status" value="1"/>
</dbReference>
<dbReference type="SUPFAM" id="SSF47413">
    <property type="entry name" value="lambda repressor-like DNA-binding domains"/>
    <property type="match status" value="1"/>
</dbReference>
<evidence type="ECO:0000313" key="5">
    <source>
        <dbReference type="EMBL" id="NIK59928.1"/>
    </source>
</evidence>
<dbReference type="InterPro" id="IPR001761">
    <property type="entry name" value="Peripla_BP/Lac1_sug-bd_dom"/>
</dbReference>
<keyword evidence="6" id="KW-1185">Reference proteome</keyword>
<comment type="caution">
    <text evidence="5">The sequence shown here is derived from an EMBL/GenBank/DDBJ whole genome shotgun (WGS) entry which is preliminary data.</text>
</comment>
<dbReference type="Gene3D" id="3.40.50.2300">
    <property type="match status" value="2"/>
</dbReference>
<feature type="domain" description="HTH lacI-type" evidence="4">
    <location>
        <begin position="5"/>
        <end position="59"/>
    </location>
</feature>
<protein>
    <submittedName>
        <fullName evidence="5">LacI family transcriptional regulator</fullName>
    </submittedName>
</protein>
<sequence>MARRVTLIDVARHAGVSRTTASYVLTGTGRVSTATRERVQASIETLGYVYNEGAASLRRKSRTIGVIVPKIDRPFFGEVLSGVESTFTASGYMALMVATRNRLDQQDRLLRMLREHQVAALVIIPATASDHELVDAIRSWDVPTVFLSRYVRGSTEPYVGSDEVRGGYLAADHLVRAHGCRSITYLGGPTRGIARADRLEGVHRALAESGSEVNLVDLISESTVEAGLRAGHELVGSGLPDGIICHNDSIAMGVARALYDTGRVGATRIIGYDDIVPAKVSVPSLTSVATGGQLLGETAARSVLAVISGAEPAVRSHLAEPRLIVRESCGDHVGGDAATS</sequence>
<evidence type="ECO:0000256" key="1">
    <source>
        <dbReference type="ARBA" id="ARBA00023015"/>
    </source>
</evidence>
<dbReference type="SMART" id="SM00354">
    <property type="entry name" value="HTH_LACI"/>
    <property type="match status" value="1"/>
</dbReference>
<dbReference type="Gene3D" id="1.10.260.40">
    <property type="entry name" value="lambda repressor-like DNA-binding domains"/>
    <property type="match status" value="1"/>
</dbReference>
<name>A0A7X6A3I5_9ACTN</name>
<dbReference type="GO" id="GO:0003700">
    <property type="term" value="F:DNA-binding transcription factor activity"/>
    <property type="evidence" value="ECO:0007669"/>
    <property type="project" value="TreeGrafter"/>
</dbReference>
<dbReference type="Pfam" id="PF00532">
    <property type="entry name" value="Peripla_BP_1"/>
    <property type="match status" value="1"/>
</dbReference>
<dbReference type="GO" id="GO:0000976">
    <property type="term" value="F:transcription cis-regulatory region binding"/>
    <property type="evidence" value="ECO:0007669"/>
    <property type="project" value="TreeGrafter"/>
</dbReference>
<dbReference type="Pfam" id="PF00356">
    <property type="entry name" value="LacI"/>
    <property type="match status" value="1"/>
</dbReference>
<dbReference type="AlphaFoldDB" id="A0A7X6A3I5"/>
<dbReference type="PROSITE" id="PS00356">
    <property type="entry name" value="HTH_LACI_1"/>
    <property type="match status" value="1"/>
</dbReference>
<reference evidence="5 6" key="1">
    <citation type="submission" date="2020-03" db="EMBL/GenBank/DDBJ databases">
        <title>Sequencing the genomes of 1000 actinobacteria strains.</title>
        <authorList>
            <person name="Klenk H.-P."/>
        </authorList>
    </citation>
    <scope>NUCLEOTIDE SEQUENCE [LARGE SCALE GENOMIC DNA]</scope>
    <source>
        <strain evidence="5 6">DSM 45490</strain>
    </source>
</reference>
<evidence type="ECO:0000256" key="3">
    <source>
        <dbReference type="ARBA" id="ARBA00023163"/>
    </source>
</evidence>
<proteinExistence type="predicted"/>
<dbReference type="InterPro" id="IPR028082">
    <property type="entry name" value="Peripla_BP_I"/>
</dbReference>
<evidence type="ECO:0000256" key="2">
    <source>
        <dbReference type="ARBA" id="ARBA00023125"/>
    </source>
</evidence>
<keyword evidence="1" id="KW-0805">Transcription regulation</keyword>
<dbReference type="RefSeq" id="WP_167212496.1">
    <property type="nucleotide sequence ID" value="NZ_JAASRO010000001.1"/>
</dbReference>